<evidence type="ECO:0008006" key="3">
    <source>
        <dbReference type="Google" id="ProtNLM"/>
    </source>
</evidence>
<reference evidence="1 2" key="1">
    <citation type="submission" date="2019-12" db="EMBL/GenBank/DDBJ databases">
        <title>Genome sequencing and assembly of endphytes of Porphyra tenera.</title>
        <authorList>
            <person name="Park J.M."/>
            <person name="Shin R."/>
            <person name="Jo S.H."/>
        </authorList>
    </citation>
    <scope>NUCLEOTIDE SEQUENCE [LARGE SCALE GENOMIC DNA]</scope>
    <source>
        <strain evidence="1 2">GPM4</strain>
    </source>
</reference>
<sequence>MRYFRYYELRCNEEIQTVKFLIALTLLALQGCMSTEVVPQGSTFSYENNLESNHASAYFYQFDMPGVNSCLLVGVEGKYKGCIGYPGYTRISITTGTKEISFTPNSPIKIANLDFDFGFEAGKEYFFKYQNVKHKSSSDKEIKTQYNMLLDDTYGWYLVDKQSALNELKGLRAWHKAI</sequence>
<evidence type="ECO:0000313" key="2">
    <source>
        <dbReference type="Proteomes" id="UP000464524"/>
    </source>
</evidence>
<organism evidence="1 2">
    <name type="scientific">Paraglaciecola mesophila</name>
    <dbReference type="NCBI Taxonomy" id="197222"/>
    <lineage>
        <taxon>Bacteria</taxon>
        <taxon>Pseudomonadati</taxon>
        <taxon>Pseudomonadota</taxon>
        <taxon>Gammaproteobacteria</taxon>
        <taxon>Alteromonadales</taxon>
        <taxon>Alteromonadaceae</taxon>
        <taxon>Paraglaciecola</taxon>
    </lineage>
</organism>
<keyword evidence="2" id="KW-1185">Reference proteome</keyword>
<dbReference type="KEGG" id="pmes:FX988_00734"/>
<gene>
    <name evidence="1" type="ORF">FX988_00734</name>
</gene>
<evidence type="ECO:0000313" key="1">
    <source>
        <dbReference type="EMBL" id="QHJ10520.1"/>
    </source>
</evidence>
<dbReference type="EMBL" id="CP047656">
    <property type="protein sequence ID" value="QHJ10520.1"/>
    <property type="molecule type" value="Genomic_DNA"/>
</dbReference>
<protein>
    <recommendedName>
        <fullName evidence="3">Lipoprotein</fullName>
    </recommendedName>
</protein>
<dbReference type="AlphaFoldDB" id="A0A857JH65"/>
<dbReference type="PROSITE" id="PS51257">
    <property type="entry name" value="PROKAR_LIPOPROTEIN"/>
    <property type="match status" value="1"/>
</dbReference>
<accession>A0A857JH65</accession>
<proteinExistence type="predicted"/>
<dbReference type="Proteomes" id="UP000464524">
    <property type="component" value="Chromosome"/>
</dbReference>
<name>A0A857JH65_9ALTE</name>